<proteinExistence type="predicted"/>
<evidence type="ECO:0000256" key="1">
    <source>
        <dbReference type="SAM" id="SignalP"/>
    </source>
</evidence>
<keyword evidence="3" id="KW-1185">Reference proteome</keyword>
<keyword evidence="1" id="KW-0732">Signal</keyword>
<feature type="signal peptide" evidence="1">
    <location>
        <begin position="1"/>
        <end position="30"/>
    </location>
</feature>
<accession>A0A3M7T0G9</accession>
<comment type="caution">
    <text evidence="2">The sequence shown here is derived from an EMBL/GenBank/DDBJ whole genome shotgun (WGS) entry which is preliminary data.</text>
</comment>
<sequence length="82" mass="9475">MCPKQTLVFHFTFVELKLWCSFVIIRSCGGINRCPSRNYDVISSSVSSFFINTQFSIDFICVGFKYFKQIIVKNVFVSSIQN</sequence>
<evidence type="ECO:0000313" key="2">
    <source>
        <dbReference type="EMBL" id="RNA41447.1"/>
    </source>
</evidence>
<gene>
    <name evidence="2" type="ORF">BpHYR1_048142</name>
</gene>
<name>A0A3M7T0G9_BRAPC</name>
<dbReference type="AlphaFoldDB" id="A0A3M7T0G9"/>
<dbReference type="Proteomes" id="UP000276133">
    <property type="component" value="Unassembled WGS sequence"/>
</dbReference>
<evidence type="ECO:0000313" key="3">
    <source>
        <dbReference type="Proteomes" id="UP000276133"/>
    </source>
</evidence>
<protein>
    <submittedName>
        <fullName evidence="2">Uncharacterized protein</fullName>
    </submittedName>
</protein>
<organism evidence="2 3">
    <name type="scientific">Brachionus plicatilis</name>
    <name type="common">Marine rotifer</name>
    <name type="synonym">Brachionus muelleri</name>
    <dbReference type="NCBI Taxonomy" id="10195"/>
    <lineage>
        <taxon>Eukaryota</taxon>
        <taxon>Metazoa</taxon>
        <taxon>Spiralia</taxon>
        <taxon>Gnathifera</taxon>
        <taxon>Rotifera</taxon>
        <taxon>Eurotatoria</taxon>
        <taxon>Monogononta</taxon>
        <taxon>Pseudotrocha</taxon>
        <taxon>Ploima</taxon>
        <taxon>Brachionidae</taxon>
        <taxon>Brachionus</taxon>
    </lineage>
</organism>
<reference evidence="2 3" key="1">
    <citation type="journal article" date="2018" name="Sci. Rep.">
        <title>Genomic signatures of local adaptation to the degree of environmental predictability in rotifers.</title>
        <authorList>
            <person name="Franch-Gras L."/>
            <person name="Hahn C."/>
            <person name="Garcia-Roger E.M."/>
            <person name="Carmona M.J."/>
            <person name="Serra M."/>
            <person name="Gomez A."/>
        </authorList>
    </citation>
    <scope>NUCLEOTIDE SEQUENCE [LARGE SCALE GENOMIC DNA]</scope>
    <source>
        <strain evidence="2">HYR1</strain>
    </source>
</reference>
<dbReference type="EMBL" id="REGN01000502">
    <property type="protein sequence ID" value="RNA41447.1"/>
    <property type="molecule type" value="Genomic_DNA"/>
</dbReference>
<feature type="chain" id="PRO_5018075419" evidence="1">
    <location>
        <begin position="31"/>
        <end position="82"/>
    </location>
</feature>